<organism evidence="2 3">
    <name type="scientific">Chitinophaga nivalis</name>
    <dbReference type="NCBI Taxonomy" id="2991709"/>
    <lineage>
        <taxon>Bacteria</taxon>
        <taxon>Pseudomonadati</taxon>
        <taxon>Bacteroidota</taxon>
        <taxon>Chitinophagia</taxon>
        <taxon>Chitinophagales</taxon>
        <taxon>Chitinophagaceae</taxon>
        <taxon>Chitinophaga</taxon>
    </lineage>
</organism>
<dbReference type="RefSeq" id="WP_264727319.1">
    <property type="nucleotide sequence ID" value="NZ_JAPDNR010000001.1"/>
</dbReference>
<evidence type="ECO:0000259" key="1">
    <source>
        <dbReference type="Pfam" id="PF03235"/>
    </source>
</evidence>
<protein>
    <submittedName>
        <fullName evidence="2">DUF262 domain-containing protein</fullName>
    </submittedName>
</protein>
<proteinExistence type="predicted"/>
<dbReference type="InterPro" id="IPR004919">
    <property type="entry name" value="GmrSD_N"/>
</dbReference>
<keyword evidence="3" id="KW-1185">Reference proteome</keyword>
<evidence type="ECO:0000313" key="3">
    <source>
        <dbReference type="Proteomes" id="UP001207742"/>
    </source>
</evidence>
<feature type="domain" description="GmrSD restriction endonucleases N-terminal" evidence="1">
    <location>
        <begin position="10"/>
        <end position="224"/>
    </location>
</feature>
<accession>A0ABT3IFW4</accession>
<evidence type="ECO:0000313" key="2">
    <source>
        <dbReference type="EMBL" id="MCW3482695.1"/>
    </source>
</evidence>
<sequence length="723" mass="84495">MSNSTYTFWTLLGDENDGIEIPIIQRDYAQGRDTAGEIRHAFLDTIKKHLDAAHPLDIDFIYGNYTRGKFIPLDGQQRLTTLFLLHWYTAVKDNQHEQAKAVLQKFTYETRSSSREFCVALVNSAPDMATVKGALSEVIKNATWFFLAWVKDPTIQSMLVMLDCIHEKFNQTTGYFNKLTQHHPALITFQSIELKDFGLTDKLYIKMNARGKPLTDFENFKAKFEQYIGDLDKTNNTYYQKEFSNKIDGDWTDLFWNYRDEQTHIFDTAFLNFFRVTATNHYAARHETTTDSNRNEEFRKQIEQLRDNKQTVSFARYEEWHCFDPAYVTYVIQLLDKLKNGESTIKTYLPDQILIDETALFNGVINNNLGYPELVLFYGFTRFITQYDDTAALLTWMRVIRNLVEGSRLTYYNDAGEYAASLKAIDALLPHALDILTYLANTQQVISGFPGIQVEEERLKARLILREQAWETAITKAENHGYFKGQIGFLLHFAGVAATDDTSGTALPLFQTYYEKAAKIFNDKGLAPFRDFLWERALLAKGDYLLTKGRNHSFLINSERDISWKRLLRDNKENRNYVKMLLDQIDLNAIENSLQQVIDTYHTRDWSYHFIKESSILIHSGSSRFIRRNDNDKNDILILESSATNGYHYEYYSFALYKKLAAKREHIRYMSQRSVAEEKYISIDNDTIRIIYCKVNDQWKYKLTDTNGIEYYDHPEEVINRFN</sequence>
<name>A0ABT3IFW4_9BACT</name>
<dbReference type="Proteomes" id="UP001207742">
    <property type="component" value="Unassembled WGS sequence"/>
</dbReference>
<dbReference type="EMBL" id="JAPDNS010000001">
    <property type="protein sequence ID" value="MCW3482695.1"/>
    <property type="molecule type" value="Genomic_DNA"/>
</dbReference>
<comment type="caution">
    <text evidence="2">The sequence shown here is derived from an EMBL/GenBank/DDBJ whole genome shotgun (WGS) entry which is preliminary data.</text>
</comment>
<gene>
    <name evidence="2" type="ORF">OL497_02255</name>
</gene>
<dbReference type="Pfam" id="PF03235">
    <property type="entry name" value="GmrSD_N"/>
    <property type="match status" value="1"/>
</dbReference>
<reference evidence="2 3" key="1">
    <citation type="submission" date="2022-10" db="EMBL/GenBank/DDBJ databases">
        <title>Chitinophaga nivalis PC15 sp. nov., isolated from Pyeongchang county, South Korea.</title>
        <authorList>
            <person name="Trinh H.N."/>
        </authorList>
    </citation>
    <scope>NUCLEOTIDE SEQUENCE [LARGE SCALE GENOMIC DNA]</scope>
    <source>
        <strain evidence="2 3">PC14</strain>
    </source>
</reference>